<dbReference type="AlphaFoldDB" id="A0A1X7VC73"/>
<dbReference type="PANTHER" id="PTHR16230">
    <property type="entry name" value="CAPPUCCINO"/>
    <property type="match status" value="1"/>
</dbReference>
<dbReference type="STRING" id="400682.A0A1X7VC73"/>
<organism evidence="3">
    <name type="scientific">Amphimedon queenslandica</name>
    <name type="common">Sponge</name>
    <dbReference type="NCBI Taxonomy" id="400682"/>
    <lineage>
        <taxon>Eukaryota</taxon>
        <taxon>Metazoa</taxon>
        <taxon>Porifera</taxon>
        <taxon>Demospongiae</taxon>
        <taxon>Heteroscleromorpha</taxon>
        <taxon>Haplosclerida</taxon>
        <taxon>Niphatidae</taxon>
        <taxon>Amphimedon</taxon>
    </lineage>
</organism>
<dbReference type="OrthoDB" id="2372305at2759"/>
<feature type="coiled-coil region" evidence="1">
    <location>
        <begin position="110"/>
        <end position="137"/>
    </location>
</feature>
<protein>
    <recommendedName>
        <fullName evidence="5">Biogenesis of lysosome-related organelles complex 1 subunit 4</fullName>
    </recommendedName>
</protein>
<name>A0A1X7VC73_AMPQE</name>
<evidence type="ECO:0000256" key="2">
    <source>
        <dbReference type="SAM" id="MobiDB-lite"/>
    </source>
</evidence>
<dbReference type="GO" id="GO:0031083">
    <property type="term" value="C:BLOC-1 complex"/>
    <property type="evidence" value="ECO:0007669"/>
    <property type="project" value="TreeGrafter"/>
</dbReference>
<feature type="compositionally biased region" description="Basic and acidic residues" evidence="2">
    <location>
        <begin position="9"/>
        <end position="18"/>
    </location>
</feature>
<evidence type="ECO:0000256" key="1">
    <source>
        <dbReference type="SAM" id="Coils"/>
    </source>
</evidence>
<dbReference type="Proteomes" id="UP000007879">
    <property type="component" value="Unassembled WGS sequence"/>
</dbReference>
<dbReference type="InterPro" id="IPR024857">
    <property type="entry name" value="Cappuccino"/>
</dbReference>
<dbReference type="OMA" id="MLDMIRG"/>
<keyword evidence="1" id="KW-0175">Coiled coil</keyword>
<sequence length="184" mass="21484">MSTKDEDVEQHPDGSTRLEEEEETREVSDENIEKSAKDYAEYLVVNSKQEKAQLDERIQSIHFRVEEFERQLEWMHQNVTSTSEKVSELHSHTLKLNDLFNKIDQIETFVNVVNSSVEALEQSINKAEKDLEPSKLRKVMSVIPGMRKAQPKESTETWQPPQLFNSKDYFTPRLRSLEETETPS</sequence>
<dbReference type="EnsemblMetazoa" id="XM_003384699.3">
    <property type="protein sequence ID" value="XP_003384747.1"/>
    <property type="gene ID" value="LOC100633886"/>
</dbReference>
<dbReference type="InParanoid" id="A0A1X7VC73"/>
<proteinExistence type="predicted"/>
<evidence type="ECO:0008006" key="5">
    <source>
        <dbReference type="Google" id="ProtNLM"/>
    </source>
</evidence>
<accession>A0A1X7VC73</accession>
<evidence type="ECO:0000313" key="4">
    <source>
        <dbReference type="Proteomes" id="UP000007879"/>
    </source>
</evidence>
<keyword evidence="4" id="KW-1185">Reference proteome</keyword>
<dbReference type="PANTHER" id="PTHR16230:SF3">
    <property type="entry name" value="BIOGENESIS OF LYSOSOMAL ORGANELLES COMPLEX-1, SUBUNIT 4, CAPPUCCINO"/>
    <property type="match status" value="1"/>
</dbReference>
<gene>
    <name evidence="3" type="primary">100633886</name>
</gene>
<dbReference type="EnsemblMetazoa" id="Aqu2.1.37905_001">
    <property type="protein sequence ID" value="Aqu2.1.37905_001"/>
    <property type="gene ID" value="Aqu2.1.37905"/>
</dbReference>
<feature type="region of interest" description="Disordered" evidence="2">
    <location>
        <begin position="1"/>
        <end position="33"/>
    </location>
</feature>
<reference evidence="4" key="1">
    <citation type="journal article" date="2010" name="Nature">
        <title>The Amphimedon queenslandica genome and the evolution of animal complexity.</title>
        <authorList>
            <person name="Srivastava M."/>
            <person name="Simakov O."/>
            <person name="Chapman J."/>
            <person name="Fahey B."/>
            <person name="Gauthier M.E."/>
            <person name="Mitros T."/>
            <person name="Richards G.S."/>
            <person name="Conaco C."/>
            <person name="Dacre M."/>
            <person name="Hellsten U."/>
            <person name="Larroux C."/>
            <person name="Putnam N.H."/>
            <person name="Stanke M."/>
            <person name="Adamska M."/>
            <person name="Darling A."/>
            <person name="Degnan S.M."/>
            <person name="Oakley T.H."/>
            <person name="Plachetzki D.C."/>
            <person name="Zhai Y."/>
            <person name="Adamski M."/>
            <person name="Calcino A."/>
            <person name="Cummins S.F."/>
            <person name="Goodstein D.M."/>
            <person name="Harris C."/>
            <person name="Jackson D.J."/>
            <person name="Leys S.P."/>
            <person name="Shu S."/>
            <person name="Woodcroft B.J."/>
            <person name="Vervoort M."/>
            <person name="Kosik K.S."/>
            <person name="Manning G."/>
            <person name="Degnan B.M."/>
            <person name="Rokhsar D.S."/>
        </authorList>
    </citation>
    <scope>NUCLEOTIDE SEQUENCE [LARGE SCALE GENOMIC DNA]</scope>
</reference>
<dbReference type="eggNOG" id="ENOG502S1N9">
    <property type="taxonomic scope" value="Eukaryota"/>
</dbReference>
<dbReference type="KEGG" id="aqu:100633886"/>
<evidence type="ECO:0000313" key="3">
    <source>
        <dbReference type="EnsemblMetazoa" id="Aqu2.1.37905_001"/>
    </source>
</evidence>
<reference evidence="3" key="2">
    <citation type="submission" date="2017-05" db="UniProtKB">
        <authorList>
            <consortium name="EnsemblMetazoa"/>
        </authorList>
    </citation>
    <scope>IDENTIFICATION</scope>
</reference>